<dbReference type="SUPFAM" id="SSF53300">
    <property type="entry name" value="vWA-like"/>
    <property type="match status" value="3"/>
</dbReference>
<evidence type="ECO:0000259" key="3">
    <source>
        <dbReference type="PROSITE" id="PS50234"/>
    </source>
</evidence>
<feature type="compositionally biased region" description="Low complexity" evidence="1">
    <location>
        <begin position="1518"/>
        <end position="1536"/>
    </location>
</feature>
<dbReference type="SUPFAM" id="SSF52317">
    <property type="entry name" value="Class I glutamine amidotransferase-like"/>
    <property type="match status" value="1"/>
</dbReference>
<feature type="transmembrane region" description="Helical" evidence="2">
    <location>
        <begin position="610"/>
        <end position="633"/>
    </location>
</feature>
<protein>
    <submittedName>
        <fullName evidence="4">Unannotated protein</fullName>
    </submittedName>
</protein>
<keyword evidence="2" id="KW-0812">Transmembrane</keyword>
<name>A0A6J6FE95_9ZZZZ</name>
<evidence type="ECO:0000256" key="2">
    <source>
        <dbReference type="SAM" id="Phobius"/>
    </source>
</evidence>
<dbReference type="CDD" id="cd00198">
    <property type="entry name" value="vWFA"/>
    <property type="match status" value="3"/>
</dbReference>
<feature type="compositionally biased region" description="Pro residues" evidence="1">
    <location>
        <begin position="1553"/>
        <end position="1564"/>
    </location>
</feature>
<dbReference type="InterPro" id="IPR024163">
    <property type="entry name" value="Aerotolerance_reg_N"/>
</dbReference>
<feature type="transmembrane region" description="Helical" evidence="2">
    <location>
        <begin position="57"/>
        <end position="76"/>
    </location>
</feature>
<dbReference type="Gene3D" id="3.40.50.410">
    <property type="entry name" value="von Willebrand factor, type A domain"/>
    <property type="match status" value="2"/>
</dbReference>
<dbReference type="InterPro" id="IPR010768">
    <property type="entry name" value="GATase1-like"/>
</dbReference>
<organism evidence="4">
    <name type="scientific">freshwater metagenome</name>
    <dbReference type="NCBI Taxonomy" id="449393"/>
    <lineage>
        <taxon>unclassified sequences</taxon>
        <taxon>metagenomes</taxon>
        <taxon>ecological metagenomes</taxon>
    </lineage>
</organism>
<feature type="transmembrane region" description="Helical" evidence="2">
    <location>
        <begin position="580"/>
        <end position="598"/>
    </location>
</feature>
<reference evidence="4" key="1">
    <citation type="submission" date="2020-05" db="EMBL/GenBank/DDBJ databases">
        <authorList>
            <person name="Chiriac C."/>
            <person name="Salcher M."/>
            <person name="Ghai R."/>
            <person name="Kavagutti S V."/>
        </authorList>
    </citation>
    <scope>NUCLEOTIDE SEQUENCE</scope>
</reference>
<feature type="region of interest" description="Disordered" evidence="1">
    <location>
        <begin position="1460"/>
        <end position="1564"/>
    </location>
</feature>
<dbReference type="EMBL" id="CAEZSR010000186">
    <property type="protein sequence ID" value="CAB4585715.1"/>
    <property type="molecule type" value="Genomic_DNA"/>
</dbReference>
<dbReference type="InterPro" id="IPR029062">
    <property type="entry name" value="Class_I_gatase-like"/>
</dbReference>
<dbReference type="InterPro" id="IPR002035">
    <property type="entry name" value="VWF_A"/>
</dbReference>
<evidence type="ECO:0000313" key="4">
    <source>
        <dbReference type="EMBL" id="CAB4585715.1"/>
    </source>
</evidence>
<proteinExistence type="predicted"/>
<keyword evidence="2" id="KW-0472">Membrane</keyword>
<sequence length="1564" mass="161065">MSFAQPWGLALLALAVPIVVLHVLRPHRQATRVSSTFLWSGLDRPVSSATPWQRLRWSALLAAQLLAVVLAAVAVAQPVRLTDAVLAQHTVFIVDASGSMAATDGDPDRLTAAKATAEQLRDDLPPGGIASIVVASDRPRVVLTASSDRQAFTDALATVTTTEGAADFADAFSLAQSLETAAADVGFVLLSDGGLTQEEQRQQPPGTTYRRIGSRDLNRAVRSLTVEPRGGELHALATVENTGGPTATVDVRFDVDGVTAAVERVEMKPGAAIDVSADVPLGDRVEVVLSGADLLAADDRAFAVGGRRPDLDVLLVGDPLFVGDLLAAIPGVTVTLADRGADGTAPDGAGHDVVVYHGVDVPDAVAVPWLAIAPPAGAPGVEVIGTLEQPAVTLLRSDDALLAGLDLTTVAIASAQQVSAPLADVLVGAEGGPLLLSGSSSTTSGRTVPFVYLTFALADSNLPVQLVFPLLGDRILTDLAGASVASTSLQVGATLPVPAGVAATVTHPDGTTVEVAAGDAAPRATRAGFWAITTAGGEQRLVAVNVPPAESAIATADELVKPVADPRDGTRSASRGQDSVVAWVILALLVVLVAEFLLARRRVGVSRGQWRLSVVARAVVAALLVGALLAPVVRRPTDRAATVFVVDLSQSMGSEGRRAAEQWVRDALESRPDDDLAAVVGFGAEARLDRVLEPSSSFTGAQVVVDETATDLQGALRLADAVLVDDAGRRVVVISDGRTTTGDAVAEAEAMAETDTRIDVHTVERATDVDAAVAEVDVPSLSRAGDSVTVTATVQATEDGPAVVVLRRDGVDVADQRVELVTGTNEVSFTDVPDAAPGDVLRYQVVVDSAGDARPENDVGVAAVPVEGPARVLVVEGSPGEARTVGRALEAGGVRTDVVDVGALPDVQQLVTYAGIVLVNVDARSFTGPQFETLATAVRDLGRGLVTIGGERSYGVGGYRGSPLEELLPVVSEISDPKRRKTVAQVLSIDVSGSMANCHCDEGELPAGRAGGGVNKTDISRAAAARTIEALSASDEIGILAWNQSTKWIVDLQQLPAVEVVEEGLRQLKPAGNTNLGVSLDEAAQALRESRAGLKHIILFSDGFTALELIEQVADQAGELYEEEGITVSVVATGEGAAPSLEDIAVQGHGRYYPGRDLQQVPQVIAEEAVIASRDFITEGSFLPVITAATPVTEPLTSAPPLLGYVATTAKGTANTSLRIGPDGDPLLASWQAGLGRVSSWTSDASAAWSSSWATWDGYVAFWSSVVKDTFPAGDQTGAVTASLGDGRLTIEVADDDTFPDGATATAIVSGPDGQRLEVPLDRLGGDRFGAEIPAPRSGSYAVGVTVRAGGSVVLSSAALANESYPAEFRPGPADPAFLARLSTITGGRGEIEPVQAFDRETLRRGTRSIDLRGPFLLLAALLFPLAVLLSRLALRRAIAGGATGAVEGARRSGRRLRASLPKLLPPDPGESSAAAPAPAEPRPASTRPTSTPPTSTPPSSTRPADPPPTPGRPPAAPANAAPPAGAPPSTTTGSSVSELLERKRRRGMSSEPAPPPPDGGGVA</sequence>
<dbReference type="Pfam" id="PF00092">
    <property type="entry name" value="VWA"/>
    <property type="match status" value="1"/>
</dbReference>
<dbReference type="Gene3D" id="3.40.50.880">
    <property type="match status" value="2"/>
</dbReference>
<dbReference type="PANTHER" id="PTHR37947">
    <property type="entry name" value="BLL2462 PROTEIN"/>
    <property type="match status" value="1"/>
</dbReference>
<keyword evidence="2" id="KW-1133">Transmembrane helix</keyword>
<dbReference type="Pfam" id="PF13519">
    <property type="entry name" value="VWA_2"/>
    <property type="match status" value="2"/>
</dbReference>
<feature type="domain" description="VWFA" evidence="3">
    <location>
        <begin position="984"/>
        <end position="1169"/>
    </location>
</feature>
<dbReference type="Pfam" id="PF07090">
    <property type="entry name" value="GATase1_like"/>
    <property type="match status" value="1"/>
</dbReference>
<feature type="transmembrane region" description="Helical" evidence="2">
    <location>
        <begin position="6"/>
        <end position="24"/>
    </location>
</feature>
<dbReference type="SMART" id="SM00327">
    <property type="entry name" value="VWA"/>
    <property type="match status" value="3"/>
</dbReference>
<dbReference type="PROSITE" id="PS50234">
    <property type="entry name" value="VWFA"/>
    <property type="match status" value="1"/>
</dbReference>
<accession>A0A6J6FE95</accession>
<evidence type="ECO:0000256" key="1">
    <source>
        <dbReference type="SAM" id="MobiDB-lite"/>
    </source>
</evidence>
<dbReference type="InterPro" id="IPR036465">
    <property type="entry name" value="vWFA_dom_sf"/>
</dbReference>
<feature type="compositionally biased region" description="Pro residues" evidence="1">
    <location>
        <begin position="1505"/>
        <end position="1517"/>
    </location>
</feature>
<gene>
    <name evidence="4" type="ORF">UFOPK1493_03396</name>
</gene>
<feature type="compositionally biased region" description="Low complexity" evidence="1">
    <location>
        <begin position="1470"/>
        <end position="1490"/>
    </location>
</feature>
<dbReference type="PANTHER" id="PTHR37947:SF2">
    <property type="entry name" value="VON WILLEBRAND FACTOR TYPE A"/>
    <property type="match status" value="1"/>
</dbReference>
<dbReference type="Pfam" id="PF07584">
    <property type="entry name" value="BatA"/>
    <property type="match status" value="1"/>
</dbReference>